<name>A7IYP4_PIG</name>
<proteinExistence type="evidence at transcript level"/>
<feature type="non-terminal residue" evidence="1">
    <location>
        <position position="1"/>
    </location>
</feature>
<dbReference type="AlphaFoldDB" id="A7IYP4"/>
<organism evidence="1">
    <name type="scientific">Sus scrofa</name>
    <name type="common">Pig</name>
    <dbReference type="NCBI Taxonomy" id="9823"/>
    <lineage>
        <taxon>Eukaryota</taxon>
        <taxon>Metazoa</taxon>
        <taxon>Chordata</taxon>
        <taxon>Craniata</taxon>
        <taxon>Vertebrata</taxon>
        <taxon>Euteleostomi</taxon>
        <taxon>Mammalia</taxon>
        <taxon>Eutheria</taxon>
        <taxon>Laurasiatheria</taxon>
        <taxon>Artiodactyla</taxon>
        <taxon>Suina</taxon>
        <taxon>Suidae</taxon>
        <taxon>Sus</taxon>
    </lineage>
</organism>
<gene>
    <name evidence="1" type="primary">ATM</name>
</gene>
<accession>A7IYP4</accession>
<protein>
    <submittedName>
        <fullName evidence="1">Ataxia-telangiectasia mutated protein splice variant 8</fullName>
    </submittedName>
</protein>
<evidence type="ECO:0000313" key="1">
    <source>
        <dbReference type="EMBL" id="ABG37113.1"/>
    </source>
</evidence>
<reference evidence="1" key="2">
    <citation type="submission" date="2007-07" db="EMBL/GenBank/DDBJ databases">
        <title>Alternative splice transcripts of the porcine ATM gene: molecular characterization and expression profiling.</title>
        <authorList>
            <person name="Rogatcheva M."/>
            <person name="Rund L."/>
            <person name="Pollock C."/>
            <person name="Beever J."/>
            <person name="Counter C."/>
            <person name="Schook L."/>
        </authorList>
    </citation>
    <scope>NUCLEOTIDE SEQUENCE</scope>
</reference>
<reference evidence="1" key="1">
    <citation type="submission" date="2006-05" db="EMBL/GenBank/DDBJ databases">
        <authorList>
            <person name="Rogatcheva M.B."/>
            <person name="Pollock C.B."/>
            <person name="Schook L.B."/>
        </authorList>
    </citation>
    <scope>NUCLEOTIDE SEQUENCE</scope>
</reference>
<sequence>CVLGCYCYVGVIAEEEAYTSELFQKAKSLMQCAGESITLFKSKTNEESRIISLRNMMHLCTNCLYKCAKRSPNKIASGFFLRLLTSKLMHDIADVCRSLALNEGGEMHILCEIGVSKCLKTLLEADPYSRWAILNVMEKDFPVNEVFPQFLADNHHQVCMLAAGLINRLFQHMKQGDSSTITRALPLKLQQTAFENAYLKAQERTRQVILL</sequence>
<dbReference type="EMBL" id="DQ642603">
    <property type="protein sequence ID" value="ABG37113.1"/>
    <property type="molecule type" value="mRNA"/>
</dbReference>